<comment type="similarity">
    <text evidence="2">Belongs to the SusD family.</text>
</comment>
<evidence type="ECO:0000256" key="6">
    <source>
        <dbReference type="SAM" id="SignalP"/>
    </source>
</evidence>
<evidence type="ECO:0000313" key="9">
    <source>
        <dbReference type="EMBL" id="PWB03275.1"/>
    </source>
</evidence>
<keyword evidence="3 6" id="KW-0732">Signal</keyword>
<gene>
    <name evidence="9" type="ORF">C5O23_03780</name>
</gene>
<dbReference type="AlphaFoldDB" id="A0A2V1IMS6"/>
<feature type="chain" id="PRO_5015944620" evidence="6">
    <location>
        <begin position="19"/>
        <end position="484"/>
    </location>
</feature>
<reference evidence="10" key="1">
    <citation type="submission" date="2018-02" db="EMBL/GenBank/DDBJ databases">
        <authorList>
            <person name="Clavel T."/>
            <person name="Strowig T."/>
        </authorList>
    </citation>
    <scope>NUCLEOTIDE SEQUENCE [LARGE SCALE GENOMIC DNA]</scope>
    <source>
        <strain evidence="10">DSM 103720</strain>
    </source>
</reference>
<evidence type="ECO:0000256" key="3">
    <source>
        <dbReference type="ARBA" id="ARBA00022729"/>
    </source>
</evidence>
<dbReference type="GO" id="GO:0009279">
    <property type="term" value="C:cell outer membrane"/>
    <property type="evidence" value="ECO:0007669"/>
    <property type="project" value="UniProtKB-SubCell"/>
</dbReference>
<feature type="domain" description="SusD-like N-terminal" evidence="8">
    <location>
        <begin position="93"/>
        <end position="207"/>
    </location>
</feature>
<dbReference type="Proteomes" id="UP000244905">
    <property type="component" value="Unassembled WGS sequence"/>
</dbReference>
<evidence type="ECO:0000259" key="7">
    <source>
        <dbReference type="Pfam" id="PF07980"/>
    </source>
</evidence>
<evidence type="ECO:0000313" key="10">
    <source>
        <dbReference type="Proteomes" id="UP000244905"/>
    </source>
</evidence>
<dbReference type="Gene3D" id="1.25.40.390">
    <property type="match status" value="1"/>
</dbReference>
<comment type="caution">
    <text evidence="9">The sequence shown here is derived from an EMBL/GenBank/DDBJ whole genome shotgun (WGS) entry which is preliminary data.</text>
</comment>
<dbReference type="InterPro" id="IPR011990">
    <property type="entry name" value="TPR-like_helical_dom_sf"/>
</dbReference>
<dbReference type="InterPro" id="IPR033985">
    <property type="entry name" value="SusD-like_N"/>
</dbReference>
<organism evidence="9 10">
    <name type="scientific">Duncaniella muris</name>
    <dbReference type="NCBI Taxonomy" id="2094150"/>
    <lineage>
        <taxon>Bacteria</taxon>
        <taxon>Pseudomonadati</taxon>
        <taxon>Bacteroidota</taxon>
        <taxon>Bacteroidia</taxon>
        <taxon>Bacteroidales</taxon>
        <taxon>Muribaculaceae</taxon>
        <taxon>Duncaniella</taxon>
    </lineage>
</organism>
<evidence type="ECO:0000256" key="1">
    <source>
        <dbReference type="ARBA" id="ARBA00004442"/>
    </source>
</evidence>
<dbReference type="Pfam" id="PF14322">
    <property type="entry name" value="SusD-like_3"/>
    <property type="match status" value="1"/>
</dbReference>
<protein>
    <submittedName>
        <fullName evidence="9">RagB/SusD family nutrient uptake outer membrane protein</fullName>
    </submittedName>
</protein>
<keyword evidence="4" id="KW-0472">Membrane</keyword>
<name>A0A2V1IMS6_9BACT</name>
<evidence type="ECO:0000256" key="5">
    <source>
        <dbReference type="ARBA" id="ARBA00023237"/>
    </source>
</evidence>
<dbReference type="GeneID" id="82525472"/>
<dbReference type="Pfam" id="PF07980">
    <property type="entry name" value="SusD_RagB"/>
    <property type="match status" value="1"/>
</dbReference>
<dbReference type="RefSeq" id="WP_107031634.1">
    <property type="nucleotide sequence ID" value="NZ_CAJSYL010000007.1"/>
</dbReference>
<feature type="domain" description="RagB/SusD" evidence="7">
    <location>
        <begin position="270"/>
        <end position="447"/>
    </location>
</feature>
<evidence type="ECO:0000256" key="2">
    <source>
        <dbReference type="ARBA" id="ARBA00006275"/>
    </source>
</evidence>
<dbReference type="InterPro" id="IPR012944">
    <property type="entry name" value="SusD_RagB_dom"/>
</dbReference>
<comment type="subcellular location">
    <subcellularLocation>
        <location evidence="1">Cell outer membrane</location>
    </subcellularLocation>
</comment>
<keyword evidence="5" id="KW-0998">Cell outer membrane</keyword>
<proteinExistence type="inferred from homology"/>
<evidence type="ECO:0000259" key="8">
    <source>
        <dbReference type="Pfam" id="PF14322"/>
    </source>
</evidence>
<dbReference type="PROSITE" id="PS51257">
    <property type="entry name" value="PROKAR_LIPOPROTEIN"/>
    <property type="match status" value="1"/>
</dbReference>
<evidence type="ECO:0000256" key="4">
    <source>
        <dbReference type="ARBA" id="ARBA00023136"/>
    </source>
</evidence>
<feature type="signal peptide" evidence="6">
    <location>
        <begin position="1"/>
        <end position="18"/>
    </location>
</feature>
<keyword evidence="10" id="KW-1185">Reference proteome</keyword>
<dbReference type="SUPFAM" id="SSF48452">
    <property type="entry name" value="TPR-like"/>
    <property type="match status" value="1"/>
</dbReference>
<accession>A0A2V1IMS6</accession>
<dbReference type="EMBL" id="PUEC01000006">
    <property type="protein sequence ID" value="PWB03275.1"/>
    <property type="molecule type" value="Genomic_DNA"/>
</dbReference>
<sequence length="484" mass="55365">MKKIYLTLLSVLALTASSCDDFLDVRPKGEQVENDQFETAKGFEDAIYGVYGYMTESALYGMDMVWGVAEILSQDLKCTDTFGTDLGKYDYKSNAVTRGRFLAMWTKGYQAIGYANNALKNLDKKSPDAFPLYDFYKAELLGIRAMIHFDLLRFFAPTDPAKQGIPYVKTFNFSVKPFSTVGECYDFIIADLTEAESLLKEKEVMVYPRDNENYDRFLNWRETHLNLYAVQALLARVYWYMGDYSKAAEYAEAVIGSGRFPLVDVTEVQNYVAGVLSPKETIFGLYSTKYLSTATDYLYSYETNKSYNPFDDISGTNYLQSWSAVYSADTESTSQDYRKNQFRQGNGVAYCLKMVDYLTIENSNVQARPNLITGISLIHSAEMYLIAADALLESNYSKALKYFNDEISSRGLTPLPDTETLTAERIYNEFHKELFCEGQQWFNMKRLGRDIISNVESRVIPASDNIYVLPIPDEEFEYRPDYKN</sequence>